<dbReference type="InterPro" id="IPR014729">
    <property type="entry name" value="Rossmann-like_a/b/a_fold"/>
</dbReference>
<keyword evidence="3" id="KW-0902">Two-component regulatory system</keyword>
<keyword evidence="2" id="KW-0418">Kinase</keyword>
<dbReference type="Gene3D" id="3.30.565.10">
    <property type="entry name" value="Histidine kinase-like ATPase, C-terminal domain"/>
    <property type="match status" value="1"/>
</dbReference>
<evidence type="ECO:0000256" key="1">
    <source>
        <dbReference type="ARBA" id="ARBA00022679"/>
    </source>
</evidence>
<evidence type="ECO:0000256" key="2">
    <source>
        <dbReference type="ARBA" id="ARBA00022777"/>
    </source>
</evidence>
<dbReference type="Pfam" id="PF02702">
    <property type="entry name" value="KdpD"/>
    <property type="match status" value="1"/>
</dbReference>
<dbReference type="Gene3D" id="3.40.50.300">
    <property type="entry name" value="P-loop containing nucleotide triphosphate hydrolases"/>
    <property type="match status" value="1"/>
</dbReference>
<dbReference type="EMBL" id="CP073721">
    <property type="protein sequence ID" value="UWZ40541.1"/>
    <property type="molecule type" value="Genomic_DNA"/>
</dbReference>
<keyword evidence="5" id="KW-0472">Membrane</keyword>
<dbReference type="PANTHER" id="PTHR45569">
    <property type="entry name" value="SENSOR PROTEIN KDPD"/>
    <property type="match status" value="1"/>
</dbReference>
<organism evidence="7 8">
    <name type="scientific">Dactylosporangium roseum</name>
    <dbReference type="NCBI Taxonomy" id="47989"/>
    <lineage>
        <taxon>Bacteria</taxon>
        <taxon>Bacillati</taxon>
        <taxon>Actinomycetota</taxon>
        <taxon>Actinomycetes</taxon>
        <taxon>Micromonosporales</taxon>
        <taxon>Micromonosporaceae</taxon>
        <taxon>Dactylosporangium</taxon>
    </lineage>
</organism>
<dbReference type="InterPro" id="IPR038318">
    <property type="entry name" value="KdpD_sf"/>
</dbReference>
<dbReference type="Gene3D" id="3.40.50.620">
    <property type="entry name" value="HUPs"/>
    <property type="match status" value="1"/>
</dbReference>
<protein>
    <submittedName>
        <fullName evidence="7">Universal stress protein</fullName>
    </submittedName>
</protein>
<dbReference type="Pfam" id="PF00582">
    <property type="entry name" value="Usp"/>
    <property type="match status" value="1"/>
</dbReference>
<dbReference type="Gene3D" id="1.20.120.620">
    <property type="entry name" value="Backbone structure of the membrane domain of e. Coli histidine kinase receptor kdpd"/>
    <property type="match status" value="1"/>
</dbReference>
<keyword evidence="1" id="KW-0808">Transferase</keyword>
<gene>
    <name evidence="7" type="ORF">Drose_23245</name>
</gene>
<dbReference type="SUPFAM" id="SSF55874">
    <property type="entry name" value="ATPase domain of HSP90 chaperone/DNA topoisomerase II/histidine kinase"/>
    <property type="match status" value="1"/>
</dbReference>
<dbReference type="InterPro" id="IPR036890">
    <property type="entry name" value="HATPase_C_sf"/>
</dbReference>
<dbReference type="InterPro" id="IPR052023">
    <property type="entry name" value="Histidine_kinase_KdpD"/>
</dbReference>
<dbReference type="Proteomes" id="UP001058271">
    <property type="component" value="Chromosome"/>
</dbReference>
<evidence type="ECO:0000313" key="7">
    <source>
        <dbReference type="EMBL" id="UWZ40541.1"/>
    </source>
</evidence>
<evidence type="ECO:0000259" key="6">
    <source>
        <dbReference type="PROSITE" id="PS50109"/>
    </source>
</evidence>
<dbReference type="InterPro" id="IPR003852">
    <property type="entry name" value="Sig_transdc_His_kinase_KdpD_N"/>
</dbReference>
<feature type="transmembrane region" description="Helical" evidence="5">
    <location>
        <begin position="389"/>
        <end position="409"/>
    </location>
</feature>
<dbReference type="PANTHER" id="PTHR45569:SF1">
    <property type="entry name" value="SENSOR PROTEIN KDPD"/>
    <property type="match status" value="1"/>
</dbReference>
<dbReference type="SUPFAM" id="SSF52402">
    <property type="entry name" value="Adenine nucleotide alpha hydrolases-like"/>
    <property type="match status" value="1"/>
</dbReference>
<feature type="transmembrane region" description="Helical" evidence="5">
    <location>
        <begin position="466"/>
        <end position="483"/>
    </location>
</feature>
<evidence type="ECO:0000313" key="8">
    <source>
        <dbReference type="Proteomes" id="UP001058271"/>
    </source>
</evidence>
<feature type="compositionally biased region" description="Basic and acidic residues" evidence="4">
    <location>
        <begin position="822"/>
        <end position="841"/>
    </location>
</feature>
<evidence type="ECO:0000256" key="4">
    <source>
        <dbReference type="SAM" id="MobiDB-lite"/>
    </source>
</evidence>
<sequence>MDADTARATARGHLRIYLGAAPGVGKTYAMLDEGRHRLARGTDVVVGFVEPHGRMPIAAMAEGLETVPRRTLTYRDMSFTELDLDAVLDRHPQVALVDELAHTNVPGSRNSKRWQDVEELLAAGIDVITTLNVQHLESLNDTVRQITGTVQHERLPDEVARRADQIELVDLSAEALRRRMVHGDVYPADRIETALTHYFRPGNLTALRELALLWVAGRVDEGLQRYRAEHGIAASWEARERILVGLTGDVGGETLIRRAARIAARIPGCDLVAVHVTVSSGLIGADPAVLARQQALVESLGGCYQRVIGDDVADALLSTAQAQNATQIVLGVSRRGRCARLLTGEDIAAKVIRLCGPINVHIVTHEGAARPPRLAWPRLASGLGPHRRWYAVVLAALLLSASTVCMAELHRVAGTAAGPALYLVVVLVVALIGGLYPAVAAALAAGLLAGRFLPQFAAGANGLTDVAVLSAFVITGALVGLAVETTAQRVRLTTYESAQASILSTLAADALRGYDGPPALLEQLRQAFGLRGVSLLERRLDSDTTTTRWCVVASAGSQPPERPEDADIAVPVRERLRVAGVGRRLSASDERILTAYLTRIATGLTCPVEARATTSALQGPPAAAIPDLCGSLAAAKAALADAADHVGRLPASGRARFAAAQAQIDGAVNLLADLDALCRLEAGALDCRLRPVDVAEVIVAAFDDLGADGRPILLRLPEVLPYVIADSRLLTRAVAGLATDALRRSPPDSPPAIAAAVEREHVRIRLIDHGSGAEPSCPGADVTQRLARGLTETMGGTLRHERTPGGGRTVVITLPAAAHGRHAGDPRPDRPASREAGRAGG</sequence>
<feature type="domain" description="Histidine kinase" evidence="6">
    <location>
        <begin position="669"/>
        <end position="818"/>
    </location>
</feature>
<keyword evidence="5" id="KW-1133">Transmembrane helix</keyword>
<dbReference type="InterPro" id="IPR006016">
    <property type="entry name" value="UspA"/>
</dbReference>
<dbReference type="PROSITE" id="PS50109">
    <property type="entry name" value="HIS_KIN"/>
    <property type="match status" value="1"/>
</dbReference>
<proteinExistence type="predicted"/>
<keyword evidence="5" id="KW-0812">Transmembrane</keyword>
<evidence type="ECO:0000256" key="5">
    <source>
        <dbReference type="SAM" id="Phobius"/>
    </source>
</evidence>
<keyword evidence="8" id="KW-1185">Reference proteome</keyword>
<dbReference type="InterPro" id="IPR005467">
    <property type="entry name" value="His_kinase_dom"/>
</dbReference>
<dbReference type="InterPro" id="IPR027417">
    <property type="entry name" value="P-loop_NTPase"/>
</dbReference>
<name>A0ABY5ZES4_9ACTN</name>
<accession>A0ABY5ZES4</accession>
<feature type="region of interest" description="Disordered" evidence="4">
    <location>
        <begin position="817"/>
        <end position="841"/>
    </location>
</feature>
<evidence type="ECO:0000256" key="3">
    <source>
        <dbReference type="ARBA" id="ARBA00023012"/>
    </source>
</evidence>
<reference evidence="7" key="1">
    <citation type="submission" date="2021-04" db="EMBL/GenBank/DDBJ databases">
        <title>Biosynthetic gene clusters of Dactylosporangioum roseum.</title>
        <authorList>
            <person name="Hartkoorn R.C."/>
            <person name="Beaudoing E."/>
            <person name="Hot D."/>
            <person name="Moureu S."/>
        </authorList>
    </citation>
    <scope>NUCLEOTIDE SEQUENCE</scope>
    <source>
        <strain evidence="7">NRRL B-16295</strain>
    </source>
</reference>
<feature type="transmembrane region" description="Helical" evidence="5">
    <location>
        <begin position="421"/>
        <end position="446"/>
    </location>
</feature>